<dbReference type="InterPro" id="IPR026992">
    <property type="entry name" value="DIOX_N"/>
</dbReference>
<dbReference type="Gene3D" id="2.60.120.330">
    <property type="entry name" value="B-lactam Antibiotic, Isopenicillin N Synthase, Chain"/>
    <property type="match status" value="1"/>
</dbReference>
<dbReference type="InterPro" id="IPR027443">
    <property type="entry name" value="IPNS-like_sf"/>
</dbReference>
<dbReference type="GO" id="GO:0016491">
    <property type="term" value="F:oxidoreductase activity"/>
    <property type="evidence" value="ECO:0007669"/>
    <property type="project" value="UniProtKB-KW"/>
</dbReference>
<evidence type="ECO:0000256" key="5">
    <source>
        <dbReference type="RuleBase" id="RU003682"/>
    </source>
</evidence>
<dbReference type="InterPro" id="IPR005123">
    <property type="entry name" value="Oxoglu/Fe-dep_dioxygenase_dom"/>
</dbReference>
<dbReference type="GO" id="GO:0044283">
    <property type="term" value="P:small molecule biosynthetic process"/>
    <property type="evidence" value="ECO:0007669"/>
    <property type="project" value="UniProtKB-ARBA"/>
</dbReference>
<proteinExistence type="inferred from homology"/>
<dbReference type="OrthoDB" id="288590at2759"/>
<dbReference type="Proteomes" id="UP000297716">
    <property type="component" value="Unassembled WGS sequence"/>
</dbReference>
<organism evidence="7 8">
    <name type="scientific">Xylaria hypoxylon</name>
    <dbReference type="NCBI Taxonomy" id="37992"/>
    <lineage>
        <taxon>Eukaryota</taxon>
        <taxon>Fungi</taxon>
        <taxon>Dikarya</taxon>
        <taxon>Ascomycota</taxon>
        <taxon>Pezizomycotina</taxon>
        <taxon>Sordariomycetes</taxon>
        <taxon>Xylariomycetidae</taxon>
        <taxon>Xylariales</taxon>
        <taxon>Xylariaceae</taxon>
        <taxon>Xylaria</taxon>
    </lineage>
</organism>
<sequence length="352" mass="39620">MTTSTAIPVVDLSSWTDGSATDRKRIASELTDACRRVGFVYVVNHGVPADLLEEAFAWSRRLFDLPLEKKMLAPHPSGSSVHRGYSWPGLEKVSQTVYADGEEDKQVDDRKVSDVKLRMSNDYDIECLLGKQESYEIGSEALVQQPNIWLPPDVLPGFREFTTTFYWRCFDVAKELLRALALGIGLDDEDFFSRFHSGLNNQLRLLHYPPVEVEKLAHNEVARMPAHSDWGTVTMLFQDDRGGLQVEDPTQQGCFVDATPMSGALIMNVGDLLMRWSNDYLKSTLHRVTLPPLSQGNGPMTRSRYSIPYFVAPDPTAVVECLSVCADSHNPPRYPPVTQEEYGKMRARGQYL</sequence>
<reference evidence="7 8" key="1">
    <citation type="submission" date="2019-03" db="EMBL/GenBank/DDBJ databases">
        <title>Draft genome sequence of Xylaria hypoxylon DSM 108379, a ubiquitous saprotrophic-parasitic fungi on hardwood.</title>
        <authorList>
            <person name="Buettner E."/>
            <person name="Leonhardt S."/>
            <person name="Gebauer A.M."/>
            <person name="Liers C."/>
            <person name="Hofrichter M."/>
            <person name="Kellner H."/>
        </authorList>
    </citation>
    <scope>NUCLEOTIDE SEQUENCE [LARGE SCALE GENOMIC DNA]</scope>
    <source>
        <strain evidence="7 8">DSM 108379</strain>
    </source>
</reference>
<keyword evidence="3 5" id="KW-0560">Oxidoreductase</keyword>
<comment type="similarity">
    <text evidence="1 5">Belongs to the iron/ascorbate-dependent oxidoreductase family.</text>
</comment>
<dbReference type="GO" id="GO:0046872">
    <property type="term" value="F:metal ion binding"/>
    <property type="evidence" value="ECO:0007669"/>
    <property type="project" value="UniProtKB-KW"/>
</dbReference>
<keyword evidence="8" id="KW-1185">Reference proteome</keyword>
<dbReference type="Pfam" id="PF14226">
    <property type="entry name" value="DIOX_N"/>
    <property type="match status" value="1"/>
</dbReference>
<dbReference type="PRINTS" id="PR00682">
    <property type="entry name" value="IPNSYNTHASE"/>
</dbReference>
<dbReference type="InterPro" id="IPR044861">
    <property type="entry name" value="IPNS-like_FE2OG_OXY"/>
</dbReference>
<gene>
    <name evidence="7" type="ORF">E0Z10_g4743</name>
</gene>
<dbReference type="PANTHER" id="PTHR10209">
    <property type="entry name" value="OXIDOREDUCTASE, 2OG-FE II OXYGENASE FAMILY PROTEIN"/>
    <property type="match status" value="1"/>
</dbReference>
<keyword evidence="2 5" id="KW-0479">Metal-binding</keyword>
<protein>
    <recommendedName>
        <fullName evidence="6">Fe2OG dioxygenase domain-containing protein</fullName>
    </recommendedName>
</protein>
<evidence type="ECO:0000256" key="3">
    <source>
        <dbReference type="ARBA" id="ARBA00023002"/>
    </source>
</evidence>
<dbReference type="STRING" id="37992.A0A4Z0Z370"/>
<dbReference type="Pfam" id="PF03171">
    <property type="entry name" value="2OG-FeII_Oxy"/>
    <property type="match status" value="1"/>
</dbReference>
<evidence type="ECO:0000256" key="1">
    <source>
        <dbReference type="ARBA" id="ARBA00008056"/>
    </source>
</evidence>
<evidence type="ECO:0000313" key="7">
    <source>
        <dbReference type="EMBL" id="TGJ84016.1"/>
    </source>
</evidence>
<evidence type="ECO:0000313" key="8">
    <source>
        <dbReference type="Proteomes" id="UP000297716"/>
    </source>
</evidence>
<dbReference type="EMBL" id="SKBN01000077">
    <property type="protein sequence ID" value="TGJ84016.1"/>
    <property type="molecule type" value="Genomic_DNA"/>
</dbReference>
<evidence type="ECO:0000256" key="4">
    <source>
        <dbReference type="ARBA" id="ARBA00023004"/>
    </source>
</evidence>
<comment type="caution">
    <text evidence="7">The sequence shown here is derived from an EMBL/GenBank/DDBJ whole genome shotgun (WGS) entry which is preliminary data.</text>
</comment>
<feature type="domain" description="Fe2OG dioxygenase" evidence="6">
    <location>
        <begin position="199"/>
        <end position="313"/>
    </location>
</feature>
<dbReference type="PROSITE" id="PS51471">
    <property type="entry name" value="FE2OG_OXY"/>
    <property type="match status" value="1"/>
</dbReference>
<evidence type="ECO:0000259" key="6">
    <source>
        <dbReference type="PROSITE" id="PS51471"/>
    </source>
</evidence>
<keyword evidence="4 5" id="KW-0408">Iron</keyword>
<dbReference type="PANTHER" id="PTHR10209:SF881">
    <property type="entry name" value="FI07970P-RELATED"/>
    <property type="match status" value="1"/>
</dbReference>
<dbReference type="SUPFAM" id="SSF51197">
    <property type="entry name" value="Clavaminate synthase-like"/>
    <property type="match status" value="1"/>
</dbReference>
<name>A0A4Z0Z370_9PEZI</name>
<evidence type="ECO:0000256" key="2">
    <source>
        <dbReference type="ARBA" id="ARBA00022723"/>
    </source>
</evidence>
<accession>A0A4Z0Z370</accession>
<dbReference type="AlphaFoldDB" id="A0A4Z0Z370"/>